<sequence>MTQHFLLTFERLGSFPMCVDYGRPVLAGLWSRHAACSVDRGHERAKDACRIDRIEILCADLRTAF</sequence>
<keyword evidence="2" id="KW-1185">Reference proteome</keyword>
<comment type="caution">
    <text evidence="1">The sequence shown here is derived from an EMBL/GenBank/DDBJ whole genome shotgun (WGS) entry which is preliminary data.</text>
</comment>
<accession>M5UHP6</accession>
<organism evidence="1 2">
    <name type="scientific">Rhodopirellula sallentina SM41</name>
    <dbReference type="NCBI Taxonomy" id="1263870"/>
    <lineage>
        <taxon>Bacteria</taxon>
        <taxon>Pseudomonadati</taxon>
        <taxon>Planctomycetota</taxon>
        <taxon>Planctomycetia</taxon>
        <taxon>Pirellulales</taxon>
        <taxon>Pirellulaceae</taxon>
        <taxon>Rhodopirellula</taxon>
    </lineage>
</organism>
<dbReference type="AlphaFoldDB" id="M5UHP6"/>
<protein>
    <submittedName>
        <fullName evidence="1">Uncharacterized protein</fullName>
    </submittedName>
</protein>
<dbReference type="PATRIC" id="fig|1263870.3.peg.3203"/>
<name>M5UHP6_9BACT</name>
<gene>
    <name evidence="1" type="ORF">RSSM_03013</name>
</gene>
<evidence type="ECO:0000313" key="2">
    <source>
        <dbReference type="Proteomes" id="UP000011885"/>
    </source>
</evidence>
<dbReference type="EMBL" id="ANOH01000209">
    <property type="protein sequence ID" value="EMI55553.1"/>
    <property type="molecule type" value="Genomic_DNA"/>
</dbReference>
<evidence type="ECO:0000313" key="1">
    <source>
        <dbReference type="EMBL" id="EMI55553.1"/>
    </source>
</evidence>
<reference evidence="1 2" key="1">
    <citation type="journal article" date="2013" name="Mar. Genomics">
        <title>Expression of sulfatases in Rhodopirellula baltica and the diversity of sulfatases in the genus Rhodopirellula.</title>
        <authorList>
            <person name="Wegner C.E."/>
            <person name="Richter-Heitmann T."/>
            <person name="Klindworth A."/>
            <person name="Klockow C."/>
            <person name="Richter M."/>
            <person name="Achstetter T."/>
            <person name="Glockner F.O."/>
            <person name="Harder J."/>
        </authorList>
    </citation>
    <scope>NUCLEOTIDE SEQUENCE [LARGE SCALE GENOMIC DNA]</scope>
    <source>
        <strain evidence="1 2">SM41</strain>
    </source>
</reference>
<dbReference type="Proteomes" id="UP000011885">
    <property type="component" value="Unassembled WGS sequence"/>
</dbReference>
<proteinExistence type="predicted"/>